<keyword evidence="1" id="KW-0805">Transcription regulation</keyword>
<organism evidence="5 6">
    <name type="scientific">Anaeromicrobium sediminis</name>
    <dbReference type="NCBI Taxonomy" id="1478221"/>
    <lineage>
        <taxon>Bacteria</taxon>
        <taxon>Bacillati</taxon>
        <taxon>Bacillota</taxon>
        <taxon>Clostridia</taxon>
        <taxon>Peptostreptococcales</taxon>
        <taxon>Thermotaleaceae</taxon>
        <taxon>Anaeromicrobium</taxon>
    </lineage>
</organism>
<feature type="domain" description="HTH araC/xylS-type" evidence="4">
    <location>
        <begin position="8"/>
        <end position="106"/>
    </location>
</feature>
<comment type="caution">
    <text evidence="5">The sequence shown here is derived from an EMBL/GenBank/DDBJ whole genome shotgun (WGS) entry which is preliminary data.</text>
</comment>
<dbReference type="Pfam" id="PF12833">
    <property type="entry name" value="HTH_18"/>
    <property type="match status" value="1"/>
</dbReference>
<dbReference type="InterPro" id="IPR029441">
    <property type="entry name" value="Cass2"/>
</dbReference>
<reference evidence="5 6" key="1">
    <citation type="submission" date="2017-06" db="EMBL/GenBank/DDBJ databases">
        <title>Draft genome sequence of anaerobic fermentative bacterium Anaeromicrobium sediminis DY2726D isolated from West Pacific Ocean sediments.</title>
        <authorList>
            <person name="Zeng X."/>
        </authorList>
    </citation>
    <scope>NUCLEOTIDE SEQUENCE [LARGE SCALE GENOMIC DNA]</scope>
    <source>
        <strain evidence="5 6">DY2726D</strain>
    </source>
</reference>
<dbReference type="SMART" id="SM00871">
    <property type="entry name" value="AraC_E_bind"/>
    <property type="match status" value="1"/>
</dbReference>
<dbReference type="InterPro" id="IPR020449">
    <property type="entry name" value="Tscrpt_reg_AraC-type_HTH"/>
</dbReference>
<dbReference type="OrthoDB" id="45544at2"/>
<dbReference type="Gene3D" id="3.20.80.10">
    <property type="entry name" value="Regulatory factor, effector binding domain"/>
    <property type="match status" value="1"/>
</dbReference>
<keyword evidence="3" id="KW-0804">Transcription</keyword>
<dbReference type="PROSITE" id="PS01124">
    <property type="entry name" value="HTH_ARAC_FAMILY_2"/>
    <property type="match status" value="1"/>
</dbReference>
<evidence type="ECO:0000256" key="1">
    <source>
        <dbReference type="ARBA" id="ARBA00023015"/>
    </source>
</evidence>
<gene>
    <name evidence="5" type="ORF">CCE28_20795</name>
</gene>
<dbReference type="GO" id="GO:0043565">
    <property type="term" value="F:sequence-specific DNA binding"/>
    <property type="evidence" value="ECO:0007669"/>
    <property type="project" value="InterPro"/>
</dbReference>
<dbReference type="InterPro" id="IPR018060">
    <property type="entry name" value="HTH_AraC"/>
</dbReference>
<proteinExistence type="predicted"/>
<name>A0A267MCG9_9FIRM</name>
<dbReference type="PROSITE" id="PS00041">
    <property type="entry name" value="HTH_ARAC_FAMILY_1"/>
    <property type="match status" value="1"/>
</dbReference>
<dbReference type="Gene3D" id="1.10.10.60">
    <property type="entry name" value="Homeodomain-like"/>
    <property type="match status" value="2"/>
</dbReference>
<dbReference type="SUPFAM" id="SSF46689">
    <property type="entry name" value="Homeodomain-like"/>
    <property type="match status" value="2"/>
</dbReference>
<dbReference type="PRINTS" id="PR00032">
    <property type="entry name" value="HTHARAC"/>
</dbReference>
<dbReference type="SMART" id="SM00342">
    <property type="entry name" value="HTH_ARAC"/>
    <property type="match status" value="1"/>
</dbReference>
<dbReference type="Pfam" id="PF14526">
    <property type="entry name" value="Cass2"/>
    <property type="match status" value="1"/>
</dbReference>
<evidence type="ECO:0000259" key="4">
    <source>
        <dbReference type="PROSITE" id="PS01124"/>
    </source>
</evidence>
<protein>
    <recommendedName>
        <fullName evidence="4">HTH araC/xylS-type domain-containing protein</fullName>
    </recommendedName>
</protein>
<evidence type="ECO:0000256" key="3">
    <source>
        <dbReference type="ARBA" id="ARBA00023163"/>
    </source>
</evidence>
<dbReference type="AlphaFoldDB" id="A0A267MCG9"/>
<evidence type="ECO:0000256" key="2">
    <source>
        <dbReference type="ARBA" id="ARBA00023125"/>
    </source>
</evidence>
<dbReference type="InterPro" id="IPR010499">
    <property type="entry name" value="AraC_E-bd"/>
</dbReference>
<evidence type="ECO:0000313" key="6">
    <source>
        <dbReference type="Proteomes" id="UP000216024"/>
    </source>
</evidence>
<dbReference type="Proteomes" id="UP000216024">
    <property type="component" value="Unassembled WGS sequence"/>
</dbReference>
<accession>A0A267MCG9</accession>
<dbReference type="InterPro" id="IPR018062">
    <property type="entry name" value="HTH_AraC-typ_CS"/>
</dbReference>
<dbReference type="PANTHER" id="PTHR47504:SF5">
    <property type="entry name" value="RIGHT ORIGIN-BINDING PROTEIN"/>
    <property type="match status" value="1"/>
</dbReference>
<sequence>MDYYSCMRKSIDFIEYNIIKNISLKEVADAGGFSLHHFQRIFKAMTGDCLREYIRKRRLTCASFELLYTDARIIEIALKYQFGSQESFTRAFKKVYNKTPAKYRKDKKNITYYHREKIDVENMKHITENIQVVYHSMIEKELKVVGVEYVENYNMSTFNKMLKDFIGRKDIIENAVDSNKIMGICYSDVSDFYPEKRVHYMFCTEVSDFKEIPKGMVAKVLPRREYLVFIHKASREKIDDTYKYIYGSFLPKSGYELLEGEDITMFDYKNNNESRLYVPIKKENNTNN</sequence>
<evidence type="ECO:0000313" key="5">
    <source>
        <dbReference type="EMBL" id="PAB56510.1"/>
    </source>
</evidence>
<dbReference type="InterPro" id="IPR009057">
    <property type="entry name" value="Homeodomain-like_sf"/>
</dbReference>
<dbReference type="EMBL" id="NIBG01000034">
    <property type="protein sequence ID" value="PAB56510.1"/>
    <property type="molecule type" value="Genomic_DNA"/>
</dbReference>
<dbReference type="InterPro" id="IPR011256">
    <property type="entry name" value="Reg_factor_effector_dom_sf"/>
</dbReference>
<dbReference type="GO" id="GO:0003700">
    <property type="term" value="F:DNA-binding transcription factor activity"/>
    <property type="evidence" value="ECO:0007669"/>
    <property type="project" value="InterPro"/>
</dbReference>
<dbReference type="InterPro" id="IPR050959">
    <property type="entry name" value="MarA-like"/>
</dbReference>
<dbReference type="SUPFAM" id="SSF55136">
    <property type="entry name" value="Probable bacterial effector-binding domain"/>
    <property type="match status" value="1"/>
</dbReference>
<keyword evidence="6" id="KW-1185">Reference proteome</keyword>
<keyword evidence="2" id="KW-0238">DNA-binding</keyword>
<dbReference type="PANTHER" id="PTHR47504">
    <property type="entry name" value="RIGHT ORIGIN-BINDING PROTEIN"/>
    <property type="match status" value="1"/>
</dbReference>